<dbReference type="EMBL" id="AMZH03004751">
    <property type="protein sequence ID" value="RRT68250.1"/>
    <property type="molecule type" value="Genomic_DNA"/>
</dbReference>
<dbReference type="AlphaFoldDB" id="A0A426ZWC8"/>
<gene>
    <name evidence="2" type="ORF">B296_00015669</name>
</gene>
<dbReference type="InterPro" id="IPR013201">
    <property type="entry name" value="Prot_inhib_I29"/>
</dbReference>
<dbReference type="InterPro" id="IPR038765">
    <property type="entry name" value="Papain-like_cys_pep_sf"/>
</dbReference>
<dbReference type="GO" id="GO:0008234">
    <property type="term" value="F:cysteine-type peptidase activity"/>
    <property type="evidence" value="ECO:0007669"/>
    <property type="project" value="InterPro"/>
</dbReference>
<dbReference type="PANTHER" id="PTHR12411">
    <property type="entry name" value="CYSTEINE PROTEASE FAMILY C1-RELATED"/>
    <property type="match status" value="1"/>
</dbReference>
<comment type="caution">
    <text evidence="2">The sequence shown here is derived from an EMBL/GenBank/DDBJ whole genome shotgun (WGS) entry which is preliminary data.</text>
</comment>
<accession>A0A426ZWC8</accession>
<protein>
    <recommendedName>
        <fullName evidence="1">Cathepsin propeptide inhibitor domain-containing protein</fullName>
    </recommendedName>
</protein>
<feature type="domain" description="Cathepsin propeptide inhibitor" evidence="1">
    <location>
        <begin position="125"/>
        <end position="180"/>
    </location>
</feature>
<evidence type="ECO:0000313" key="3">
    <source>
        <dbReference type="Proteomes" id="UP000287651"/>
    </source>
</evidence>
<proteinExistence type="predicted"/>
<dbReference type="Pfam" id="PF08246">
    <property type="entry name" value="Inhibitor_I29"/>
    <property type="match status" value="1"/>
</dbReference>
<dbReference type="SMART" id="SM00848">
    <property type="entry name" value="Inhibitor_I29"/>
    <property type="match status" value="1"/>
</dbReference>
<dbReference type="Gene3D" id="3.90.70.10">
    <property type="entry name" value="Cysteine proteinases"/>
    <property type="match status" value="1"/>
</dbReference>
<name>A0A426ZWC8_ENSVE</name>
<organism evidence="2 3">
    <name type="scientific">Ensete ventricosum</name>
    <name type="common">Abyssinian banana</name>
    <name type="synonym">Musa ensete</name>
    <dbReference type="NCBI Taxonomy" id="4639"/>
    <lineage>
        <taxon>Eukaryota</taxon>
        <taxon>Viridiplantae</taxon>
        <taxon>Streptophyta</taxon>
        <taxon>Embryophyta</taxon>
        <taxon>Tracheophyta</taxon>
        <taxon>Spermatophyta</taxon>
        <taxon>Magnoliopsida</taxon>
        <taxon>Liliopsida</taxon>
        <taxon>Zingiberales</taxon>
        <taxon>Musaceae</taxon>
        <taxon>Ensete</taxon>
    </lineage>
</organism>
<evidence type="ECO:0000259" key="1">
    <source>
        <dbReference type="SMART" id="SM00848"/>
    </source>
</evidence>
<sequence length="238" mass="26834">MNESLETAEHDVANKVFVEISHLNSKWGQDCSCMLPLLMFPHRLSSLIATFPSHGSKPRIVFLLRPIKQSLSAPSSLAHISRSVVTMSRAASSLVMAIALALATADGITFTEKDLASEESLWDLYERWRSHHTVSRDLDEKLRRFNVFKANVAYIHESNKNDKPYKLGLNKFGDMTREEFRGTFAGSKIDHHRMLRGGRDGSGGFMYEDARDLPSSVDWRDKRAVTGVKNQGHCGKQR</sequence>
<evidence type="ECO:0000313" key="2">
    <source>
        <dbReference type="EMBL" id="RRT68250.1"/>
    </source>
</evidence>
<reference evidence="2 3" key="1">
    <citation type="journal article" date="2014" name="Agronomy (Basel)">
        <title>A Draft Genome Sequence for Ensete ventricosum, the Drought-Tolerant Tree Against Hunger.</title>
        <authorList>
            <person name="Harrison J."/>
            <person name="Moore K.A."/>
            <person name="Paszkiewicz K."/>
            <person name="Jones T."/>
            <person name="Grant M."/>
            <person name="Ambacheew D."/>
            <person name="Muzemil S."/>
            <person name="Studholme D.J."/>
        </authorList>
    </citation>
    <scope>NUCLEOTIDE SEQUENCE [LARGE SCALE GENOMIC DNA]</scope>
</reference>
<dbReference type="InterPro" id="IPR013128">
    <property type="entry name" value="Peptidase_C1A"/>
</dbReference>
<dbReference type="Proteomes" id="UP000287651">
    <property type="component" value="Unassembled WGS sequence"/>
</dbReference>
<dbReference type="SUPFAM" id="SSF54001">
    <property type="entry name" value="Cysteine proteinases"/>
    <property type="match status" value="1"/>
</dbReference>